<dbReference type="PANTHER" id="PTHR32215:SF0">
    <property type="entry name" value="CILIA- AND FLAGELLA-ASSOCIATED PROTEIN 57"/>
    <property type="match status" value="1"/>
</dbReference>
<evidence type="ECO:0000256" key="2">
    <source>
        <dbReference type="SAM" id="MobiDB-lite"/>
    </source>
</evidence>
<gene>
    <name evidence="3" type="ORF">SS50377_17362</name>
    <name evidence="4" type="ORF">SS50377_20380</name>
</gene>
<keyword evidence="1" id="KW-0175">Coiled coil</keyword>
<proteinExistence type="predicted"/>
<dbReference type="EMBL" id="AUWU02000001">
    <property type="protein sequence ID" value="KAH0577032.1"/>
    <property type="molecule type" value="Genomic_DNA"/>
</dbReference>
<protein>
    <submittedName>
        <fullName evidence="3">Uncharacterized protein</fullName>
    </submittedName>
</protein>
<sequence length="1610" mass="182162">MSKLPTIQPVFALNNPKAVDFPIRFGYDANTTIQLAGKFLQIHDNVSNLSKFIHLDDSYKHIACIGMDPGRRFLAIMQYESSSYKAHLFSLKPLQKVAVLYVQDSLPLPKHAIGVAVSLDGKYVVFQTGAPDYFLVAWQIPPSVTEWFQNPSTNLIPISQPKCLHNFKVQREVTNLAFHKYKSDMFCIYGPGIYTMMNVSDSSIRIQSPMNVKKIINKFDCVFQDGNYSFLLAADVSEILVLKEESLVSFIPSEVALSHHCHIRTTQKTQPPYKLIRNHPENVIAKDEKIVKLLSLQQKVLILGTSKGRILVFRIDKLDDQIESAIPRQTAPCKTVNQLSITLCEVTLVLSILLPGESPIVALDANQRLSVLAQQQNGQSYVTSRFRPSKISELIKNSLRVQAAPNGLECQNLAVLSAFDSVAKLKELIRSPGNLRIQNQALYQLNQTEFSNKVNIVGAEDLDPLDSALYADPSTWPEFLFSSSSISPFTAWLQATSSILCTIDSVLVNSQQFKPYIQFQGYQTGKQFLTPATNKITAMDVSDEAGIVCYGDDSGRIKIFSIVKQAGVADFLFRMPERNKILDKIDDSEDVARTSNHSFLDAMTTQRTQLTSILNDEQSILIEPNQPKIDLPDEFDFSKRTYEITNLKLHPTGVHILASVSCNEPQFKTFTECIIVLHIVQQDVEVASVIEISEKILQIQTDETGNFFYVLTANFLLTFTFYEFKNVAKIELKQRLTFVNQVYGNLFSEKAQLSMRNNLNMLNPAAQPTHFEISENSGLAVISFSDGDIAVFNTLKNQIEFKFSLPNSQKFAVHFSILKSENLTENLKVQRQNAINSGLKIEYLLLLTTFNDGAVQILNIESSILNILQSGNLNFNSKQTQSLLLPSQLQILEWQRMQQNNGTTSDCLIEAMMQNNVIKNHSKDHVIMCGDKGYLQIFSILQSDQNSAFQIHNSNIKFMKLLRETILITVSEDNQIIISHIKFNSTNLIQKPVPKAIIAQTQVIRSSLLQQSLDLLLFELLQKLFMLKKEGQKSMEGVKKECDQQILRHFSDFQNGKKDALKQIFESKNKLNELTLQSQLMSQEHGAKLSSLQSQLENSYDEQISRLKSERDSLQKKRLQGVENQNQIEKNYILETKNLAQIEIENTGIQVQNLSAQYQSLVADQANLQQISANNLNSAQNALETDITNLRKNVEKSIQNESFQVQNLRTEHKKMEKTYNALLQQFGDAKHQLISCQNAGLEIGKNYQFQIDQKDRIQNDIFDRENAEISKKSTIFQMSGEKQDLEKLKQLLNQRVGDLKQCVAPRDDQISDLQTQIADMDQELLKDALKQKQAELVINDLTLRKQSFKAENEQISAHIVRNEQGMKDLLFDLSKFSELYCKKMGIKINQNFAKSVEALQPQNTTDKDTKDFINALKIIYGKHIDPEFALQLKAKVDVNSEILNALVGRGQIEPRGGGNSQETGVARQREYLEKSVATLQKSLDRRREQLNQAIEQARTQSSTLLSFSNLMRRENKVLQQKLRAAKLGLMKKKKDMNILEDQMFGDALTMILDEQCGEVSDVVSGSEEDFQDVALDSFLDKNYPVGEKSDRDRSALPPGVPRPPSKLGKE</sequence>
<feature type="coiled-coil region" evidence="1">
    <location>
        <begin position="1057"/>
        <end position="1117"/>
    </location>
</feature>
<organism evidence="3">
    <name type="scientific">Spironucleus salmonicida</name>
    <dbReference type="NCBI Taxonomy" id="348837"/>
    <lineage>
        <taxon>Eukaryota</taxon>
        <taxon>Metamonada</taxon>
        <taxon>Diplomonadida</taxon>
        <taxon>Hexamitidae</taxon>
        <taxon>Hexamitinae</taxon>
        <taxon>Spironucleus</taxon>
    </lineage>
</organism>
<accession>V6LQM6</accession>
<feature type="region of interest" description="Disordered" evidence="2">
    <location>
        <begin position="1581"/>
        <end position="1610"/>
    </location>
</feature>
<dbReference type="VEuPathDB" id="GiardiaDB:SS50377_20380"/>
<dbReference type="EMBL" id="KI546147">
    <property type="protein sequence ID" value="EST43059.1"/>
    <property type="molecule type" value="Genomic_DNA"/>
</dbReference>
<evidence type="ECO:0000256" key="1">
    <source>
        <dbReference type="SAM" id="Coils"/>
    </source>
</evidence>
<name>V6LQM6_9EUKA</name>
<keyword evidence="5" id="KW-1185">Reference proteome</keyword>
<reference evidence="3 4" key="1">
    <citation type="journal article" date="2014" name="PLoS Genet.">
        <title>The Genome of Spironucleus salmonicida Highlights a Fish Pathogen Adapted to Fluctuating Environments.</title>
        <authorList>
            <person name="Xu F."/>
            <person name="Jerlstrom-Hultqvist J."/>
            <person name="Einarsson E."/>
            <person name="Astvaldsson A."/>
            <person name="Svard S.G."/>
            <person name="Andersson J.O."/>
        </authorList>
    </citation>
    <scope>NUCLEOTIDE SEQUENCE</scope>
    <source>
        <strain evidence="4">ATCC 50377</strain>
    </source>
</reference>
<dbReference type="PANTHER" id="PTHR32215">
    <property type="entry name" value="CILIA- AND FLAGELLA-ASSOCIATED PROTEIN 57"/>
    <property type="match status" value="1"/>
</dbReference>
<evidence type="ECO:0000313" key="5">
    <source>
        <dbReference type="Proteomes" id="UP000018208"/>
    </source>
</evidence>
<dbReference type="SUPFAM" id="SSF50978">
    <property type="entry name" value="WD40 repeat-like"/>
    <property type="match status" value="1"/>
</dbReference>
<feature type="coiled-coil region" evidence="1">
    <location>
        <begin position="1173"/>
        <end position="1225"/>
    </location>
</feature>
<dbReference type="SUPFAM" id="SSF75011">
    <property type="entry name" value="3-carboxy-cis,cis-mucoante lactonizing enzyme"/>
    <property type="match status" value="1"/>
</dbReference>
<evidence type="ECO:0000313" key="3">
    <source>
        <dbReference type="EMBL" id="EST43059.1"/>
    </source>
</evidence>
<dbReference type="InterPro" id="IPR036322">
    <property type="entry name" value="WD40_repeat_dom_sf"/>
</dbReference>
<dbReference type="Proteomes" id="UP000018208">
    <property type="component" value="Unassembled WGS sequence"/>
</dbReference>
<dbReference type="OrthoDB" id="10251741at2759"/>
<reference evidence="4" key="2">
    <citation type="submission" date="2020-12" db="EMBL/GenBank/DDBJ databases">
        <title>New Spironucleus salmonicida genome in near-complete chromosomes.</title>
        <authorList>
            <person name="Xu F."/>
            <person name="Kurt Z."/>
            <person name="Jimenez-Gonzalez A."/>
            <person name="Astvaldsson A."/>
            <person name="Andersson J.O."/>
            <person name="Svard S.G."/>
        </authorList>
    </citation>
    <scope>NUCLEOTIDE SEQUENCE</scope>
    <source>
        <strain evidence="4">ATCC 50377</strain>
    </source>
</reference>
<evidence type="ECO:0000313" key="4">
    <source>
        <dbReference type="EMBL" id="KAH0577032.1"/>
    </source>
</evidence>
<dbReference type="InterPro" id="IPR052993">
    <property type="entry name" value="CFA-57"/>
</dbReference>